<evidence type="ECO:0000313" key="1">
    <source>
        <dbReference type="EMBL" id="PSC69720.1"/>
    </source>
</evidence>
<dbReference type="PANTHER" id="PTHR36783">
    <property type="entry name" value="THYLAKOID LUMENAL 17.9 KDA PROTEIN, CHLOROPLASTIC"/>
    <property type="match status" value="1"/>
</dbReference>
<reference evidence="1 2" key="1">
    <citation type="journal article" date="2018" name="Plant J.">
        <title>Genome sequences of Chlorella sorokiniana UTEX 1602 and Micractinium conductrix SAG 241.80: implications to maltose excretion by a green alga.</title>
        <authorList>
            <person name="Arriola M.B."/>
            <person name="Velmurugan N."/>
            <person name="Zhang Y."/>
            <person name="Plunkett M.H."/>
            <person name="Hondzo H."/>
            <person name="Barney B.M."/>
        </authorList>
    </citation>
    <scope>NUCLEOTIDE SEQUENCE [LARGE SCALE GENOMIC DNA]</scope>
    <source>
        <strain evidence="1 2">SAG 241.80</strain>
    </source>
</reference>
<dbReference type="EMBL" id="LHPF02000024">
    <property type="protein sequence ID" value="PSC69720.1"/>
    <property type="molecule type" value="Genomic_DNA"/>
</dbReference>
<keyword evidence="2" id="KW-1185">Reference proteome</keyword>
<name>A0A2P6V6K7_9CHLO</name>
<evidence type="ECO:0000313" key="2">
    <source>
        <dbReference type="Proteomes" id="UP000239649"/>
    </source>
</evidence>
<gene>
    <name evidence="1" type="ORF">C2E20_6725</name>
</gene>
<organism evidence="1 2">
    <name type="scientific">Micractinium conductrix</name>
    <dbReference type="NCBI Taxonomy" id="554055"/>
    <lineage>
        <taxon>Eukaryota</taxon>
        <taxon>Viridiplantae</taxon>
        <taxon>Chlorophyta</taxon>
        <taxon>core chlorophytes</taxon>
        <taxon>Trebouxiophyceae</taxon>
        <taxon>Chlorellales</taxon>
        <taxon>Chlorellaceae</taxon>
        <taxon>Chlorella clade</taxon>
        <taxon>Micractinium</taxon>
    </lineage>
</organism>
<protein>
    <submittedName>
        <fullName evidence="1">Thylakoid lumenal kDa</fullName>
    </submittedName>
</protein>
<sequence>MAELEAALREVAPEARLVDSSSSPAAEYRRWAVADPLFDHDDIEVLIGLQRPPYESEPPLVTFRSMAAQVKYIWPIQQAVTDFGAQRKRLKLVRQQLGWRLLGCDLLECFEE</sequence>
<accession>A0A2P6V6K7</accession>
<dbReference type="PANTHER" id="PTHR36783:SF2">
    <property type="entry name" value="THYLAKOID LUMENAL 17.9 KDA PROTEIN, CHLOROPLASTIC"/>
    <property type="match status" value="1"/>
</dbReference>
<proteinExistence type="predicted"/>
<comment type="caution">
    <text evidence="1">The sequence shown here is derived from an EMBL/GenBank/DDBJ whole genome shotgun (WGS) entry which is preliminary data.</text>
</comment>
<dbReference type="OrthoDB" id="200029at2759"/>
<dbReference type="Proteomes" id="UP000239649">
    <property type="component" value="Unassembled WGS sequence"/>
</dbReference>
<dbReference type="InterPro" id="IPR037734">
    <property type="entry name" value="Thylakoid_lumenal_17.9"/>
</dbReference>
<dbReference type="AlphaFoldDB" id="A0A2P6V6K7"/>